<gene>
    <name evidence="1" type="ORF">LCGC14_2473260</name>
</gene>
<sequence>MENSALVVASPATAKVASGRFIRPKGNSITAPDAAGTVGEYTALALDGAGRPVVSYYDVTNANLKVLHCGNANCTSGSSITALIASWVKVSAKGAAKSDSQRDIVRNTP</sequence>
<proteinExistence type="predicted"/>
<reference evidence="1" key="1">
    <citation type="journal article" date="2015" name="Nature">
        <title>Complex archaea that bridge the gap between prokaryotes and eukaryotes.</title>
        <authorList>
            <person name="Spang A."/>
            <person name="Saw J.H."/>
            <person name="Jorgensen S.L."/>
            <person name="Zaremba-Niedzwiedzka K."/>
            <person name="Martijn J."/>
            <person name="Lind A.E."/>
            <person name="van Eijk R."/>
            <person name="Schleper C."/>
            <person name="Guy L."/>
            <person name="Ettema T.J."/>
        </authorList>
    </citation>
    <scope>NUCLEOTIDE SEQUENCE</scope>
</reference>
<dbReference type="AlphaFoldDB" id="A0A0F9BXL5"/>
<comment type="caution">
    <text evidence="1">The sequence shown here is derived from an EMBL/GenBank/DDBJ whole genome shotgun (WGS) entry which is preliminary data.</text>
</comment>
<dbReference type="EMBL" id="LAZR01038783">
    <property type="protein sequence ID" value="KKL18662.1"/>
    <property type="molecule type" value="Genomic_DNA"/>
</dbReference>
<evidence type="ECO:0000313" key="1">
    <source>
        <dbReference type="EMBL" id="KKL18662.1"/>
    </source>
</evidence>
<protein>
    <submittedName>
        <fullName evidence="1">Uncharacterized protein</fullName>
    </submittedName>
</protein>
<accession>A0A0F9BXL5</accession>
<organism evidence="1">
    <name type="scientific">marine sediment metagenome</name>
    <dbReference type="NCBI Taxonomy" id="412755"/>
    <lineage>
        <taxon>unclassified sequences</taxon>
        <taxon>metagenomes</taxon>
        <taxon>ecological metagenomes</taxon>
    </lineage>
</organism>
<name>A0A0F9BXL5_9ZZZZ</name>